<sequence length="41" mass="4783">MFKEARFDLRGDVVKFALQNQKKDTGCTYVVLDNDKQIIAY</sequence>
<reference evidence="1" key="1">
    <citation type="submission" date="2018-06" db="EMBL/GenBank/DDBJ databases">
        <authorList>
            <person name="Zhirakovskaya E."/>
        </authorList>
    </citation>
    <scope>NUCLEOTIDE SEQUENCE</scope>
</reference>
<name>A0A3B0YFV5_9ZZZZ</name>
<gene>
    <name evidence="1" type="ORF">MNBD_GAMMA12-607</name>
</gene>
<dbReference type="EMBL" id="UOFL01000088">
    <property type="protein sequence ID" value="VAW75620.1"/>
    <property type="molecule type" value="Genomic_DNA"/>
</dbReference>
<protein>
    <submittedName>
        <fullName evidence="1">Uncharacterized protein</fullName>
    </submittedName>
</protein>
<accession>A0A3B0YFV5</accession>
<proteinExistence type="predicted"/>
<evidence type="ECO:0000313" key="1">
    <source>
        <dbReference type="EMBL" id="VAW75620.1"/>
    </source>
</evidence>
<dbReference type="AlphaFoldDB" id="A0A3B0YFV5"/>
<organism evidence="1">
    <name type="scientific">hydrothermal vent metagenome</name>
    <dbReference type="NCBI Taxonomy" id="652676"/>
    <lineage>
        <taxon>unclassified sequences</taxon>
        <taxon>metagenomes</taxon>
        <taxon>ecological metagenomes</taxon>
    </lineage>
</organism>